<organism evidence="3 4">
    <name type="scientific">Halobellus clavatus</name>
    <dbReference type="NCBI Taxonomy" id="660517"/>
    <lineage>
        <taxon>Archaea</taxon>
        <taxon>Methanobacteriati</taxon>
        <taxon>Methanobacteriota</taxon>
        <taxon>Stenosarchaea group</taxon>
        <taxon>Halobacteria</taxon>
        <taxon>Halobacteriales</taxon>
        <taxon>Haloferacaceae</taxon>
        <taxon>Halobellus</taxon>
    </lineage>
</organism>
<keyword evidence="4" id="KW-1185">Reference proteome</keyword>
<dbReference type="InterPro" id="IPR006311">
    <property type="entry name" value="TAT_signal"/>
</dbReference>
<accession>A0A1H3H6U5</accession>
<evidence type="ECO:0000256" key="2">
    <source>
        <dbReference type="SAM" id="MobiDB-lite"/>
    </source>
</evidence>
<evidence type="ECO:0000256" key="1">
    <source>
        <dbReference type="ARBA" id="ARBA00001935"/>
    </source>
</evidence>
<dbReference type="PANTHER" id="PTHR47197">
    <property type="entry name" value="PROTEIN NIRF"/>
    <property type="match status" value="1"/>
</dbReference>
<dbReference type="SUPFAM" id="SSF50974">
    <property type="entry name" value="Nitrous oxide reductase, N-terminal domain"/>
    <property type="match status" value="1"/>
</dbReference>
<feature type="compositionally biased region" description="Basic and acidic residues" evidence="2">
    <location>
        <begin position="184"/>
        <end position="196"/>
    </location>
</feature>
<dbReference type="Gene3D" id="2.130.10.10">
    <property type="entry name" value="YVTN repeat-like/Quinoprotein amine dehydrogenase"/>
    <property type="match status" value="2"/>
</dbReference>
<proteinExistence type="predicted"/>
<dbReference type="PANTHER" id="PTHR47197:SF3">
    <property type="entry name" value="DIHYDRO-HEME D1 DEHYDROGENASE"/>
    <property type="match status" value="1"/>
</dbReference>
<protein>
    <submittedName>
        <fullName evidence="3">40-residue YVTN family beta-propeller repeat-containing protein</fullName>
    </submittedName>
</protein>
<comment type="cofactor">
    <cofactor evidence="1">
        <name>Cu cation</name>
        <dbReference type="ChEBI" id="CHEBI:23378"/>
    </cofactor>
</comment>
<dbReference type="STRING" id="660517.SAMN04487946_106191"/>
<dbReference type="AlphaFoldDB" id="A0A1H3H6U5"/>
<sequence length="433" mass="45252">MSDESTDDILYPNRGTSGDDDGGRVSRRTLLASSAAAGTAATAGCTGLTGSDGSGDGSGDAGPPTVFVFNTGDMTVSVIDAAADELVTTTYLGATASFPSNQYIVDQLDQERSVAWLNVDNGVRGVDVASLSEETAFETGSGANWQEVTPDGSHLVVSAREPTHKQFRLDADPSSDTFGEVTAEIDRKPEGGRGDNDGPGPCDITVHPDGEYAFVPDIYSDTLTVLRIDPFEIVTQVDVDPVVDGVDAVAPWMDTATWDGETLLVENNEGDHGTESIWDVSDPENPEEVTRLTAEDDLGALPLTSEVGPDSQTAYVFTANSEDVTVIDLEAAEVTARLDVGGSAFVGTWGPSREKLYVPVQTSDEVKVIDHAAGEITETISVGSKPYGATAGTVRPDTDTASDLMATMATLGVEFSNAGTTYCIGNCACGHQL</sequence>
<dbReference type="RefSeq" id="WP_175454616.1">
    <property type="nucleotide sequence ID" value="NZ_FNPB01000006.1"/>
</dbReference>
<dbReference type="InterPro" id="IPR015943">
    <property type="entry name" value="WD40/YVTN_repeat-like_dom_sf"/>
</dbReference>
<dbReference type="Proteomes" id="UP000199170">
    <property type="component" value="Unassembled WGS sequence"/>
</dbReference>
<dbReference type="InterPro" id="IPR051200">
    <property type="entry name" value="Host-pathogen_enzymatic-act"/>
</dbReference>
<dbReference type="EMBL" id="FNPB01000006">
    <property type="protein sequence ID" value="SDY11070.1"/>
    <property type="molecule type" value="Genomic_DNA"/>
</dbReference>
<dbReference type="InterPro" id="IPR011045">
    <property type="entry name" value="N2O_reductase_N"/>
</dbReference>
<gene>
    <name evidence="3" type="ORF">SAMN04487946_106191</name>
</gene>
<evidence type="ECO:0000313" key="3">
    <source>
        <dbReference type="EMBL" id="SDY11070.1"/>
    </source>
</evidence>
<feature type="region of interest" description="Disordered" evidence="2">
    <location>
        <begin position="1"/>
        <end position="25"/>
    </location>
</feature>
<reference evidence="4" key="1">
    <citation type="submission" date="2016-10" db="EMBL/GenBank/DDBJ databases">
        <authorList>
            <person name="Varghese N."/>
            <person name="Submissions S."/>
        </authorList>
    </citation>
    <scope>NUCLEOTIDE SEQUENCE [LARGE SCALE GENOMIC DNA]</scope>
    <source>
        <strain evidence="4">CGMCC 1.10118</strain>
    </source>
</reference>
<evidence type="ECO:0000313" key="4">
    <source>
        <dbReference type="Proteomes" id="UP000199170"/>
    </source>
</evidence>
<name>A0A1H3H6U5_9EURY</name>
<dbReference type="PROSITE" id="PS51318">
    <property type="entry name" value="TAT"/>
    <property type="match status" value="1"/>
</dbReference>
<feature type="region of interest" description="Disordered" evidence="2">
    <location>
        <begin position="169"/>
        <end position="201"/>
    </location>
</feature>